<evidence type="ECO:0000256" key="6">
    <source>
        <dbReference type="ARBA" id="ARBA00022679"/>
    </source>
</evidence>
<dbReference type="InterPro" id="IPR036901">
    <property type="entry name" value="Asp/Orn_carbamoylTrfase_sf"/>
</dbReference>
<evidence type="ECO:0000256" key="3">
    <source>
        <dbReference type="ARBA" id="ARBA00011233"/>
    </source>
</evidence>
<dbReference type="PANTHER" id="PTHR45753:SF6">
    <property type="entry name" value="ASPARTATE CARBAMOYLTRANSFERASE"/>
    <property type="match status" value="1"/>
</dbReference>
<comment type="pathway">
    <text evidence="1">Pyrimidine metabolism; UMP biosynthesis via de novo pathway; (S)-dihydroorotate from bicarbonate: step 2/3.</text>
</comment>
<evidence type="ECO:0000259" key="12">
    <source>
        <dbReference type="Pfam" id="PF02729"/>
    </source>
</evidence>
<dbReference type="PANTHER" id="PTHR45753">
    <property type="entry name" value="ORNITHINE CARBAMOYLTRANSFERASE, MITOCHONDRIAL"/>
    <property type="match status" value="1"/>
</dbReference>
<keyword evidence="14" id="KW-1185">Reference proteome</keyword>
<dbReference type="InterPro" id="IPR006132">
    <property type="entry name" value="Asp/Orn_carbamoyltranf_P-bd"/>
</dbReference>
<dbReference type="NCBIfam" id="TIGR00670">
    <property type="entry name" value="asp_carb_tr"/>
    <property type="match status" value="1"/>
</dbReference>
<feature type="domain" description="Aspartate/ornithine carbamoyltransferase carbamoyl-P binding" evidence="12">
    <location>
        <begin position="125"/>
        <end position="266"/>
    </location>
</feature>
<evidence type="ECO:0000259" key="11">
    <source>
        <dbReference type="Pfam" id="PF00185"/>
    </source>
</evidence>
<dbReference type="EMBL" id="OU503058">
    <property type="protein sequence ID" value="CAI9787812.1"/>
    <property type="molecule type" value="Genomic_DNA"/>
</dbReference>
<comment type="similarity">
    <text evidence="2">Belongs to the aspartate/ornithine carbamoyltransferase superfamily. ATCase family.</text>
</comment>
<feature type="domain" description="Aspartate/ornithine carbamoyltransferase Asp/Orn-binding" evidence="11">
    <location>
        <begin position="273"/>
        <end position="424"/>
    </location>
</feature>
<reference evidence="13" key="1">
    <citation type="submission" date="2023-05" db="EMBL/GenBank/DDBJ databases">
        <authorList>
            <person name="Huff M."/>
        </authorList>
    </citation>
    <scope>NUCLEOTIDE SEQUENCE</scope>
</reference>
<dbReference type="FunFam" id="3.40.50.1370:FF:000001">
    <property type="entry name" value="Aspartate carbamoyltransferase"/>
    <property type="match status" value="1"/>
</dbReference>
<sequence length="429" mass="48037">MFRLLRLHPTSDKFGFSVRGCSIVSMASSSAFSTWTLNGNSVVPEATKNSSGFICHYKTGCFKETVHCMSMRVSADMPHPWELPDDKLVGSGLGRISLKNRVQCSALEVAMKPSFSVGNKFQLEDVIEAQQFDRNILSAIFEVALEMEKIEKNSARSQILKGYLMATLFYEPSTRTRLSFESAMKRLGGEVLTTENAREFSSAAKGETLEDTIRTVEGYSDIIVMRHFESGAARKAAATASVPIINAGDGPGQHPTQALLDVYTIQREIGKLDGIKVGLVGDLAYGRTVRSLAYLLAQYEDVKIYFVSPEVVKMKNDIKDYLTSKGVEWEESSDLMEVASKCDVVYQTRIQRERFGERVDLYEKARGKYIMDQDVLGVMQKHAVVMHPLPRLDEITVDVDMDPRAAYFRQAKNGLYIRMALLKLLLLGW</sequence>
<dbReference type="PRINTS" id="PR00100">
    <property type="entry name" value="AOTCASE"/>
</dbReference>
<protein>
    <recommendedName>
        <fullName evidence="4">aspartate carbamoyltransferase</fullName>
        <ecNumber evidence="4">2.1.3.2</ecNumber>
    </recommendedName>
</protein>
<dbReference type="AlphaFoldDB" id="A0AAD2EDH4"/>
<evidence type="ECO:0000256" key="7">
    <source>
        <dbReference type="ARBA" id="ARBA00022975"/>
    </source>
</evidence>
<evidence type="ECO:0000313" key="13">
    <source>
        <dbReference type="EMBL" id="CAI9787812.1"/>
    </source>
</evidence>
<name>A0AAD2EDH4_9LAMI</name>
<dbReference type="Pfam" id="PF02729">
    <property type="entry name" value="OTCace_N"/>
    <property type="match status" value="1"/>
</dbReference>
<dbReference type="InterPro" id="IPR006131">
    <property type="entry name" value="Asp_carbamoyltransf_Asp/Orn-bd"/>
</dbReference>
<comment type="subunit">
    <text evidence="3">Homotrimer.</text>
</comment>
<dbReference type="FunFam" id="3.40.50.1370:FF:000002">
    <property type="entry name" value="Aspartate carbamoyltransferase 2"/>
    <property type="match status" value="1"/>
</dbReference>
<dbReference type="Gene3D" id="3.40.50.1370">
    <property type="entry name" value="Aspartate/ornithine carbamoyltransferase"/>
    <property type="match status" value="2"/>
</dbReference>
<evidence type="ECO:0000313" key="14">
    <source>
        <dbReference type="Proteomes" id="UP000834106"/>
    </source>
</evidence>
<evidence type="ECO:0000256" key="2">
    <source>
        <dbReference type="ARBA" id="ARBA00008896"/>
    </source>
</evidence>
<evidence type="ECO:0000256" key="5">
    <source>
        <dbReference type="ARBA" id="ARBA00022533"/>
    </source>
</evidence>
<gene>
    <name evidence="13" type="ORF">FPE_LOCUS35242</name>
</gene>
<dbReference type="Pfam" id="PF00185">
    <property type="entry name" value="OTCace"/>
    <property type="match status" value="1"/>
</dbReference>
<evidence type="ECO:0000256" key="10">
    <source>
        <dbReference type="RuleBase" id="RU003634"/>
    </source>
</evidence>
<keyword evidence="6 10" id="KW-0808">Transferase</keyword>
<dbReference type="GO" id="GO:0006207">
    <property type="term" value="P:'de novo' pyrimidine nucleobase biosynthetic process"/>
    <property type="evidence" value="ECO:0007669"/>
    <property type="project" value="InterPro"/>
</dbReference>
<proteinExistence type="inferred from homology"/>
<dbReference type="Proteomes" id="UP000834106">
    <property type="component" value="Chromosome 23"/>
</dbReference>
<dbReference type="GO" id="GO:0004070">
    <property type="term" value="F:aspartate carbamoyltransferase activity"/>
    <property type="evidence" value="ECO:0007669"/>
    <property type="project" value="UniProtKB-EC"/>
</dbReference>
<evidence type="ECO:0000256" key="9">
    <source>
        <dbReference type="ARBA" id="ARBA00048859"/>
    </source>
</evidence>
<dbReference type="GO" id="GO:0016597">
    <property type="term" value="F:amino acid binding"/>
    <property type="evidence" value="ECO:0007669"/>
    <property type="project" value="InterPro"/>
</dbReference>
<dbReference type="GO" id="GO:0006520">
    <property type="term" value="P:amino acid metabolic process"/>
    <property type="evidence" value="ECO:0007669"/>
    <property type="project" value="InterPro"/>
</dbReference>
<keyword evidence="5" id="KW-0021">Allosteric enzyme</keyword>
<dbReference type="SUPFAM" id="SSF53671">
    <property type="entry name" value="Aspartate/ornithine carbamoyltransferase"/>
    <property type="match status" value="1"/>
</dbReference>
<accession>A0AAD2EDH4</accession>
<evidence type="ECO:0000256" key="4">
    <source>
        <dbReference type="ARBA" id="ARBA00013008"/>
    </source>
</evidence>
<comment type="catalytic activity">
    <reaction evidence="9">
        <text>carbamoyl phosphate + L-aspartate = N-carbamoyl-L-aspartate + phosphate + H(+)</text>
        <dbReference type="Rhea" id="RHEA:20013"/>
        <dbReference type="ChEBI" id="CHEBI:15378"/>
        <dbReference type="ChEBI" id="CHEBI:29991"/>
        <dbReference type="ChEBI" id="CHEBI:32814"/>
        <dbReference type="ChEBI" id="CHEBI:43474"/>
        <dbReference type="ChEBI" id="CHEBI:58228"/>
        <dbReference type="EC" id="2.1.3.2"/>
    </reaction>
</comment>
<keyword evidence="7" id="KW-0665">Pyrimidine biosynthesis</keyword>
<dbReference type="PROSITE" id="PS00097">
    <property type="entry name" value="CARBAMOYLTRANSFERASE"/>
    <property type="match status" value="1"/>
</dbReference>
<dbReference type="HAMAP" id="MF_00001">
    <property type="entry name" value="Asp_carb_tr"/>
    <property type="match status" value="1"/>
</dbReference>
<evidence type="ECO:0000256" key="1">
    <source>
        <dbReference type="ARBA" id="ARBA00004852"/>
    </source>
</evidence>
<dbReference type="InterPro" id="IPR002082">
    <property type="entry name" value="Asp_carbamoyltransf"/>
</dbReference>
<evidence type="ECO:0000256" key="8">
    <source>
        <dbReference type="ARBA" id="ARBA00043884"/>
    </source>
</evidence>
<comment type="function">
    <text evidence="8">Catalyzes the condensation of carbamoyl phosphate and aspartate to form carbamoyl aspartate and inorganic phosphate, the committed step in the de novo pyrimidine nucleotide biosynthesis pathway.</text>
</comment>
<dbReference type="NCBIfam" id="NF002032">
    <property type="entry name" value="PRK00856.1"/>
    <property type="match status" value="1"/>
</dbReference>
<organism evidence="13 14">
    <name type="scientific">Fraxinus pennsylvanica</name>
    <dbReference type="NCBI Taxonomy" id="56036"/>
    <lineage>
        <taxon>Eukaryota</taxon>
        <taxon>Viridiplantae</taxon>
        <taxon>Streptophyta</taxon>
        <taxon>Embryophyta</taxon>
        <taxon>Tracheophyta</taxon>
        <taxon>Spermatophyta</taxon>
        <taxon>Magnoliopsida</taxon>
        <taxon>eudicotyledons</taxon>
        <taxon>Gunneridae</taxon>
        <taxon>Pentapetalae</taxon>
        <taxon>asterids</taxon>
        <taxon>lamiids</taxon>
        <taxon>Lamiales</taxon>
        <taxon>Oleaceae</taxon>
        <taxon>Oleeae</taxon>
        <taxon>Fraxinus</taxon>
    </lineage>
</organism>
<dbReference type="PRINTS" id="PR00101">
    <property type="entry name" value="ATCASE"/>
</dbReference>
<dbReference type="InterPro" id="IPR006130">
    <property type="entry name" value="Asp/Orn_carbamoylTrfase"/>
</dbReference>
<dbReference type="GO" id="GO:0006221">
    <property type="term" value="P:pyrimidine nucleotide biosynthetic process"/>
    <property type="evidence" value="ECO:0007669"/>
    <property type="project" value="UniProtKB-KW"/>
</dbReference>
<dbReference type="EC" id="2.1.3.2" evidence="4"/>